<dbReference type="InterPro" id="IPR009100">
    <property type="entry name" value="AcylCoA_DH/oxidase_NM_dom_sf"/>
</dbReference>
<dbReference type="PANTHER" id="PTHR43884:SF12">
    <property type="entry name" value="ISOVALERYL-COA DEHYDROGENASE, MITOCHONDRIAL-RELATED"/>
    <property type="match status" value="1"/>
</dbReference>
<evidence type="ECO:0000256" key="6">
    <source>
        <dbReference type="RuleBase" id="RU362125"/>
    </source>
</evidence>
<evidence type="ECO:0000256" key="3">
    <source>
        <dbReference type="ARBA" id="ARBA00022630"/>
    </source>
</evidence>
<feature type="domain" description="Acyl-CoA oxidase/dehydrogenase middle" evidence="8">
    <location>
        <begin position="121"/>
        <end position="211"/>
    </location>
</feature>
<dbReference type="FunFam" id="2.40.110.10:FF:000002">
    <property type="entry name" value="Acyl-CoA dehydrogenase fadE12"/>
    <property type="match status" value="1"/>
</dbReference>
<dbReference type="Gene3D" id="1.10.540.10">
    <property type="entry name" value="Acyl-CoA dehydrogenase/oxidase, N-terminal domain"/>
    <property type="match status" value="1"/>
</dbReference>
<reference evidence="10 11" key="1">
    <citation type="submission" date="2018-06" db="EMBL/GenBank/DDBJ databases">
        <title>Genomic Encyclopedia of Archaeal and Bacterial Type Strains, Phase II (KMG-II): from individual species to whole genera.</title>
        <authorList>
            <person name="Goeker M."/>
        </authorList>
    </citation>
    <scope>NUCLEOTIDE SEQUENCE [LARGE SCALE GENOMIC DNA]</scope>
    <source>
        <strain evidence="10 11">ATCC BAA-1881</strain>
    </source>
</reference>
<evidence type="ECO:0000256" key="4">
    <source>
        <dbReference type="ARBA" id="ARBA00022827"/>
    </source>
</evidence>
<protein>
    <recommendedName>
        <fullName evidence="12">Alkylation response protein AidB-like acyl-CoA dehydrogenase</fullName>
    </recommendedName>
</protein>
<proteinExistence type="inferred from homology"/>
<dbReference type="InterPro" id="IPR046373">
    <property type="entry name" value="Acyl-CoA_Oxase/DH_mid-dom_sf"/>
</dbReference>
<dbReference type="InterPro" id="IPR013786">
    <property type="entry name" value="AcylCoA_DH/ox_N"/>
</dbReference>
<dbReference type="EMBL" id="QKUF01000016">
    <property type="protein sequence ID" value="PZW26090.1"/>
    <property type="molecule type" value="Genomic_DNA"/>
</dbReference>
<dbReference type="AlphaFoldDB" id="A0A326U3P3"/>
<dbReference type="SUPFAM" id="SSF56645">
    <property type="entry name" value="Acyl-CoA dehydrogenase NM domain-like"/>
    <property type="match status" value="1"/>
</dbReference>
<comment type="similarity">
    <text evidence="2 6">Belongs to the acyl-CoA dehydrogenase family.</text>
</comment>
<dbReference type="InterPro" id="IPR006089">
    <property type="entry name" value="Acyl-CoA_DH_CS"/>
</dbReference>
<keyword evidence="5 6" id="KW-0560">Oxidoreductase</keyword>
<dbReference type="OrthoDB" id="9778581at2"/>
<keyword evidence="11" id="KW-1185">Reference proteome</keyword>
<organism evidence="10 11">
    <name type="scientific">Thermosporothrix hazakensis</name>
    <dbReference type="NCBI Taxonomy" id="644383"/>
    <lineage>
        <taxon>Bacteria</taxon>
        <taxon>Bacillati</taxon>
        <taxon>Chloroflexota</taxon>
        <taxon>Ktedonobacteria</taxon>
        <taxon>Ktedonobacterales</taxon>
        <taxon>Thermosporotrichaceae</taxon>
        <taxon>Thermosporothrix</taxon>
    </lineage>
</organism>
<dbReference type="Pfam" id="PF02770">
    <property type="entry name" value="Acyl-CoA_dh_M"/>
    <property type="match status" value="1"/>
</dbReference>
<dbReference type="Gene3D" id="1.20.140.10">
    <property type="entry name" value="Butyryl-CoA Dehydrogenase, subunit A, domain 3"/>
    <property type="match status" value="1"/>
</dbReference>
<feature type="domain" description="Acyl-CoA dehydrogenase/oxidase C-terminal" evidence="7">
    <location>
        <begin position="229"/>
        <end position="371"/>
    </location>
</feature>
<evidence type="ECO:0000259" key="7">
    <source>
        <dbReference type="Pfam" id="PF00441"/>
    </source>
</evidence>
<evidence type="ECO:0000313" key="10">
    <source>
        <dbReference type="EMBL" id="PZW26090.1"/>
    </source>
</evidence>
<evidence type="ECO:0000256" key="1">
    <source>
        <dbReference type="ARBA" id="ARBA00001974"/>
    </source>
</evidence>
<gene>
    <name evidence="10" type="ORF">EI42_04049</name>
</gene>
<evidence type="ECO:0008006" key="12">
    <source>
        <dbReference type="Google" id="ProtNLM"/>
    </source>
</evidence>
<dbReference type="GO" id="GO:0050660">
    <property type="term" value="F:flavin adenine dinucleotide binding"/>
    <property type="evidence" value="ECO:0007669"/>
    <property type="project" value="InterPro"/>
</dbReference>
<dbReference type="Gene3D" id="2.40.110.10">
    <property type="entry name" value="Butyryl-CoA Dehydrogenase, subunit A, domain 2"/>
    <property type="match status" value="1"/>
</dbReference>
<dbReference type="PANTHER" id="PTHR43884">
    <property type="entry name" value="ACYL-COA DEHYDROGENASE"/>
    <property type="match status" value="1"/>
</dbReference>
<dbReference type="GO" id="GO:0003995">
    <property type="term" value="F:acyl-CoA dehydrogenase activity"/>
    <property type="evidence" value="ECO:0007669"/>
    <property type="project" value="InterPro"/>
</dbReference>
<keyword evidence="4 6" id="KW-0274">FAD</keyword>
<dbReference type="PROSITE" id="PS00072">
    <property type="entry name" value="ACYL_COA_DH_1"/>
    <property type="match status" value="1"/>
</dbReference>
<accession>A0A326U3P3</accession>
<name>A0A326U3P3_THEHA</name>
<sequence>MKIELTPQQQAIQDTCRSFVQEHIQPVADTLDREQQTPVELIRTIARNQYLGPFVSTEYGGQGMDMVTVGILHEEFGRGCSSLRSLLTVHGMVIYALCRWGTKQQKAQWLPRLVRGEIIAAFALSEPDAGSDAQSIQTTVTAQGTSFLINGHKKWITYGQVADVFLVFALYKGTVSAFLVERETPGLTVQPITEMLGTRASMLAELSFQDCSIPQENLVGKQNFGLQGVATSCLDFGRYSVACGAVGIAQACLDASLRYTSQRKQFGSYLKEYQLIQQMISDMLTGTQAARLLCYQAGYLKDAGDPASIMSTCMAKYFAAQIAAKAARAAVQIHGASGCSGEHSVQRYLRDATIMEIIEGSTQIQQIMIARYGYSNR</sequence>
<dbReference type="InterPro" id="IPR009075">
    <property type="entry name" value="AcylCo_DH/oxidase_C"/>
</dbReference>
<evidence type="ECO:0000259" key="9">
    <source>
        <dbReference type="Pfam" id="PF02771"/>
    </source>
</evidence>
<keyword evidence="3 6" id="KW-0285">Flavoprotein</keyword>
<dbReference type="SUPFAM" id="SSF47203">
    <property type="entry name" value="Acyl-CoA dehydrogenase C-terminal domain-like"/>
    <property type="match status" value="1"/>
</dbReference>
<comment type="caution">
    <text evidence="10">The sequence shown here is derived from an EMBL/GenBank/DDBJ whole genome shotgun (WGS) entry which is preliminary data.</text>
</comment>
<dbReference type="Pfam" id="PF00441">
    <property type="entry name" value="Acyl-CoA_dh_1"/>
    <property type="match status" value="1"/>
</dbReference>
<comment type="cofactor">
    <cofactor evidence="1 6">
        <name>FAD</name>
        <dbReference type="ChEBI" id="CHEBI:57692"/>
    </cofactor>
</comment>
<dbReference type="InterPro" id="IPR037069">
    <property type="entry name" value="AcylCoA_DH/ox_N_sf"/>
</dbReference>
<dbReference type="InterPro" id="IPR036250">
    <property type="entry name" value="AcylCo_DH-like_C"/>
</dbReference>
<dbReference type="FunFam" id="1.10.540.10:FF:000002">
    <property type="entry name" value="Acyl-CoA dehydrogenase FadE19"/>
    <property type="match status" value="1"/>
</dbReference>
<evidence type="ECO:0000256" key="5">
    <source>
        <dbReference type="ARBA" id="ARBA00023002"/>
    </source>
</evidence>
<dbReference type="Proteomes" id="UP000248806">
    <property type="component" value="Unassembled WGS sequence"/>
</dbReference>
<dbReference type="FunFam" id="1.20.140.10:FF:000004">
    <property type="entry name" value="Acyl-CoA dehydrogenase FadE25"/>
    <property type="match status" value="1"/>
</dbReference>
<feature type="domain" description="Acyl-CoA dehydrogenase/oxidase N-terminal" evidence="9">
    <location>
        <begin position="6"/>
        <end position="117"/>
    </location>
</feature>
<dbReference type="Pfam" id="PF02771">
    <property type="entry name" value="Acyl-CoA_dh_N"/>
    <property type="match status" value="1"/>
</dbReference>
<dbReference type="InterPro" id="IPR006091">
    <property type="entry name" value="Acyl-CoA_Oxase/DH_mid-dom"/>
</dbReference>
<evidence type="ECO:0000256" key="2">
    <source>
        <dbReference type="ARBA" id="ARBA00009347"/>
    </source>
</evidence>
<evidence type="ECO:0000313" key="11">
    <source>
        <dbReference type="Proteomes" id="UP000248806"/>
    </source>
</evidence>
<dbReference type="RefSeq" id="WP_111324387.1">
    <property type="nucleotide sequence ID" value="NZ_BIFX01000003.1"/>
</dbReference>
<evidence type="ECO:0000259" key="8">
    <source>
        <dbReference type="Pfam" id="PF02770"/>
    </source>
</evidence>